<evidence type="ECO:0000313" key="1">
    <source>
        <dbReference type="EMBL" id="WFD41159.1"/>
    </source>
</evidence>
<name>A0AAF0JCG6_9BASI</name>
<accession>A0AAF0JCG6</accession>
<protein>
    <submittedName>
        <fullName evidence="1">Uncharacterized protein</fullName>
    </submittedName>
</protein>
<dbReference type="Pfam" id="PF10294">
    <property type="entry name" value="Methyltransf_16"/>
    <property type="match status" value="1"/>
</dbReference>
<dbReference type="InterPro" id="IPR029063">
    <property type="entry name" value="SAM-dependent_MTases_sf"/>
</dbReference>
<keyword evidence="2" id="KW-1185">Reference proteome</keyword>
<dbReference type="Proteomes" id="UP001217754">
    <property type="component" value="Chromosome 9"/>
</dbReference>
<dbReference type="RefSeq" id="XP_060124056.1">
    <property type="nucleotide sequence ID" value="XM_060268073.1"/>
</dbReference>
<sequence>MKSAPFLPSRDLPSVGRATDAASIRHGQASIRQAYGLEECAERWVWDGERVVGEGDDAFETSCVQTWLRAVIQWACREGESEMVDESATMLVRLAGQSAAGARECIYRFFFGAEQPQEAEAAAASVRLRDIALTDDALGGRTWGAAPYLARRLMLRYEKDAPQSILELGAGTGLAGLALEAYLAAQGRRASVVLTDHHAVVLGNLRYNAELNRSAADVAQLDWQQVFRDVTHDEQEYASTAQTLPEANAAQAEAFSKVPSDAQFDAILAADCVYDPAHAAWIRAVALRHLARTAVGCTPELHILCPLRPTHGAEMQSIYDTFSAPPLVIQSEENLDGFDDFGPVTMRQKTPQAMQGQPVAFRHFVIAYT</sequence>
<evidence type="ECO:0000313" key="2">
    <source>
        <dbReference type="Proteomes" id="UP001217754"/>
    </source>
</evidence>
<dbReference type="Gene3D" id="3.40.50.150">
    <property type="entry name" value="Vaccinia Virus protein VP39"/>
    <property type="match status" value="1"/>
</dbReference>
<reference evidence="1" key="1">
    <citation type="submission" date="2023-03" db="EMBL/GenBank/DDBJ databases">
        <title>Mating type loci evolution in Malassezia.</title>
        <authorList>
            <person name="Coelho M.A."/>
        </authorList>
    </citation>
    <scope>NUCLEOTIDE SEQUENCE</scope>
    <source>
        <strain evidence="1">CBS 9431</strain>
    </source>
</reference>
<dbReference type="EMBL" id="CP119966">
    <property type="protein sequence ID" value="WFD41159.1"/>
    <property type="molecule type" value="Genomic_DNA"/>
</dbReference>
<dbReference type="GO" id="GO:0008757">
    <property type="term" value="F:S-adenosylmethionine-dependent methyltransferase activity"/>
    <property type="evidence" value="ECO:0007669"/>
    <property type="project" value="UniProtKB-ARBA"/>
</dbReference>
<dbReference type="AlphaFoldDB" id="A0AAF0JCG6"/>
<dbReference type="PANTHER" id="PTHR14614">
    <property type="entry name" value="HEPATOCELLULAR CARCINOMA-ASSOCIATED ANTIGEN"/>
    <property type="match status" value="1"/>
</dbReference>
<dbReference type="GeneID" id="85227805"/>
<organism evidence="1 2">
    <name type="scientific">Malassezia japonica</name>
    <dbReference type="NCBI Taxonomy" id="223818"/>
    <lineage>
        <taxon>Eukaryota</taxon>
        <taxon>Fungi</taxon>
        <taxon>Dikarya</taxon>
        <taxon>Basidiomycota</taxon>
        <taxon>Ustilaginomycotina</taxon>
        <taxon>Malasseziomycetes</taxon>
        <taxon>Malasseziales</taxon>
        <taxon>Malasseziaceae</taxon>
        <taxon>Malassezia</taxon>
    </lineage>
</organism>
<dbReference type="InterPro" id="IPR019410">
    <property type="entry name" value="Methyltransf_16"/>
</dbReference>
<gene>
    <name evidence="1" type="ORF">MJAP1_004154</name>
</gene>
<dbReference type="SUPFAM" id="SSF53335">
    <property type="entry name" value="S-adenosyl-L-methionine-dependent methyltransferases"/>
    <property type="match status" value="1"/>
</dbReference>
<proteinExistence type="predicted"/>